<protein>
    <submittedName>
        <fullName evidence="1">Uncharacterized protein</fullName>
    </submittedName>
</protein>
<sequence>MPHMRAIRPFTAAPVHRQTAAAVAVPSPVAPQRLLVPVTLPRTGFFISKTEVPAFIPRDDMMDQILRWALIEAEEGGQRNFGMPMKIHQRFRDGSTWGFEVEIIKEGERQADLSVGFDDEVCIKSEWIGQDGSGMPTKEGKQEEVAGKHFEIWKTCDRKVDEDLRATIRAFCTGLVSALNKYYAFGSVFAEEV</sequence>
<accession>A0A383WHX3</accession>
<keyword evidence="3" id="KW-1185">Reference proteome</keyword>
<dbReference type="AlphaFoldDB" id="A0A383WHX3"/>
<dbReference type="Proteomes" id="UP000256970">
    <property type="component" value="Unassembled WGS sequence"/>
</dbReference>
<name>A0A383WHX3_TETOB</name>
<proteinExistence type="predicted"/>
<organism evidence="1 3">
    <name type="scientific">Tetradesmus obliquus</name>
    <name type="common">Green alga</name>
    <name type="synonym">Acutodesmus obliquus</name>
    <dbReference type="NCBI Taxonomy" id="3088"/>
    <lineage>
        <taxon>Eukaryota</taxon>
        <taxon>Viridiplantae</taxon>
        <taxon>Chlorophyta</taxon>
        <taxon>core chlorophytes</taxon>
        <taxon>Chlorophyceae</taxon>
        <taxon>CS clade</taxon>
        <taxon>Sphaeropleales</taxon>
        <taxon>Scenedesmaceae</taxon>
        <taxon>Tetradesmus</taxon>
    </lineage>
</organism>
<gene>
    <name evidence="1" type="ORF">BQ4739_LOCUS17211</name>
    <name evidence="2" type="ORF">BQ4739_LOCUS18580</name>
</gene>
<evidence type="ECO:0000313" key="3">
    <source>
        <dbReference type="Proteomes" id="UP000256970"/>
    </source>
</evidence>
<evidence type="ECO:0000313" key="2">
    <source>
        <dbReference type="EMBL" id="SZX78277.1"/>
    </source>
</evidence>
<reference evidence="1 3" key="1">
    <citation type="submission" date="2016-10" db="EMBL/GenBank/DDBJ databases">
        <authorList>
            <person name="Cai Z."/>
        </authorList>
    </citation>
    <scope>NUCLEOTIDE SEQUENCE [LARGE SCALE GENOMIC DNA]</scope>
</reference>
<dbReference type="EMBL" id="FNXT01001267">
    <property type="protein sequence ID" value="SZX76843.1"/>
    <property type="molecule type" value="Genomic_DNA"/>
</dbReference>
<evidence type="ECO:0000313" key="1">
    <source>
        <dbReference type="EMBL" id="SZX76843.1"/>
    </source>
</evidence>
<dbReference type="EMBL" id="FNXT01001313">
    <property type="protein sequence ID" value="SZX78277.1"/>
    <property type="molecule type" value="Genomic_DNA"/>
</dbReference>